<proteinExistence type="predicted"/>
<dbReference type="Pfam" id="PF10013">
    <property type="entry name" value="DUF2256"/>
    <property type="match status" value="1"/>
</dbReference>
<dbReference type="Proteomes" id="UP000001876">
    <property type="component" value="Unassembled WGS sequence"/>
</dbReference>
<dbReference type="KEGG" id="mpp:MICPUCDRAFT_9904"/>
<organism evidence="2">
    <name type="scientific">Micromonas pusilla (strain CCMP1545)</name>
    <name type="common">Picoplanktonic green alga</name>
    <dbReference type="NCBI Taxonomy" id="564608"/>
    <lineage>
        <taxon>Eukaryota</taxon>
        <taxon>Viridiplantae</taxon>
        <taxon>Chlorophyta</taxon>
        <taxon>Mamiellophyceae</taxon>
        <taxon>Mamiellales</taxon>
        <taxon>Mamiellaceae</taxon>
        <taxon>Micromonas</taxon>
    </lineage>
</organism>
<name>C1MYX0_MICPC</name>
<feature type="non-terminal residue" evidence="1">
    <location>
        <position position="50"/>
    </location>
</feature>
<gene>
    <name evidence="1" type="ORF">MICPUCDRAFT_9904</name>
</gene>
<reference evidence="1 2" key="1">
    <citation type="journal article" date="2009" name="Science">
        <title>Green evolution and dynamic adaptations revealed by genomes of the marine picoeukaryotes Micromonas.</title>
        <authorList>
            <person name="Worden A.Z."/>
            <person name="Lee J.H."/>
            <person name="Mock T."/>
            <person name="Rouze P."/>
            <person name="Simmons M.P."/>
            <person name="Aerts A.L."/>
            <person name="Allen A.E."/>
            <person name="Cuvelier M.L."/>
            <person name="Derelle E."/>
            <person name="Everett M.V."/>
            <person name="Foulon E."/>
            <person name="Grimwood J."/>
            <person name="Gundlach H."/>
            <person name="Henrissat B."/>
            <person name="Napoli C."/>
            <person name="McDonald S.M."/>
            <person name="Parker M.S."/>
            <person name="Rombauts S."/>
            <person name="Salamov A."/>
            <person name="Von Dassow P."/>
            <person name="Badger J.H."/>
            <person name="Coutinho P.M."/>
            <person name="Demir E."/>
            <person name="Dubchak I."/>
            <person name="Gentemann C."/>
            <person name="Eikrem W."/>
            <person name="Gready J.E."/>
            <person name="John U."/>
            <person name="Lanier W."/>
            <person name="Lindquist E.A."/>
            <person name="Lucas S."/>
            <person name="Mayer K.F."/>
            <person name="Moreau H."/>
            <person name="Not F."/>
            <person name="Otillar R."/>
            <person name="Panaud O."/>
            <person name="Pangilinan J."/>
            <person name="Paulsen I."/>
            <person name="Piegu B."/>
            <person name="Poliakov A."/>
            <person name="Robbens S."/>
            <person name="Schmutz J."/>
            <person name="Toulza E."/>
            <person name="Wyss T."/>
            <person name="Zelensky A."/>
            <person name="Zhou K."/>
            <person name="Armbrust E.V."/>
            <person name="Bhattacharya D."/>
            <person name="Goodenough U.W."/>
            <person name="Van de Peer Y."/>
            <person name="Grigoriev I.V."/>
        </authorList>
    </citation>
    <scope>NUCLEOTIDE SEQUENCE [LARGE SCALE GENOMIC DNA]</scope>
    <source>
        <strain evidence="1 2">CCMP1545</strain>
    </source>
</reference>
<dbReference type="RefSeq" id="XP_003061113.1">
    <property type="nucleotide sequence ID" value="XM_003061067.1"/>
</dbReference>
<dbReference type="InterPro" id="IPR017136">
    <property type="entry name" value="UCP037205"/>
</dbReference>
<keyword evidence="2" id="KW-1185">Reference proteome</keyword>
<protein>
    <submittedName>
        <fullName evidence="1">Predicted protein</fullName>
    </submittedName>
</protein>
<dbReference type="PANTHER" id="PTHR37463">
    <property type="entry name" value="GSL3115 PROTEIN"/>
    <property type="match status" value="1"/>
</dbReference>
<sequence length="50" mass="5822">KTVKKENLPSKTCVTCGRPFTWRKKWERCWDDVTTCSKSCNAARKSDKRG</sequence>
<dbReference type="OrthoDB" id="537467at2759"/>
<dbReference type="GeneID" id="9686296"/>
<feature type="non-terminal residue" evidence="1">
    <location>
        <position position="1"/>
    </location>
</feature>
<evidence type="ECO:0000313" key="1">
    <source>
        <dbReference type="EMBL" id="EEH54763.1"/>
    </source>
</evidence>
<accession>C1MYX0</accession>
<dbReference type="EMBL" id="GG663743">
    <property type="protein sequence ID" value="EEH54763.1"/>
    <property type="molecule type" value="Genomic_DNA"/>
</dbReference>
<dbReference type="PANTHER" id="PTHR37463:SF5">
    <property type="entry name" value="DUF2256 DOMAIN-CONTAINING PROTEIN"/>
    <property type="match status" value="1"/>
</dbReference>
<dbReference type="AlphaFoldDB" id="C1MYX0"/>
<dbReference type="PIRSF" id="PIRSF037205">
    <property type="entry name" value="UCP037205"/>
    <property type="match status" value="1"/>
</dbReference>
<dbReference type="STRING" id="564608.C1MYX0"/>
<dbReference type="OMA" id="MAHKKKN"/>
<evidence type="ECO:0000313" key="2">
    <source>
        <dbReference type="Proteomes" id="UP000001876"/>
    </source>
</evidence>